<evidence type="ECO:0000313" key="1">
    <source>
        <dbReference type="EMBL" id="CAG6638121.1"/>
    </source>
</evidence>
<proteinExistence type="predicted"/>
<dbReference type="AlphaFoldDB" id="A0A8D8QTT2"/>
<accession>A0A8D8QTT2</accession>
<protein>
    <submittedName>
        <fullName evidence="1">Uncharacterized protein</fullName>
    </submittedName>
</protein>
<dbReference type="EMBL" id="HBUF01101399">
    <property type="protein sequence ID" value="CAG6638121.1"/>
    <property type="molecule type" value="Transcribed_RNA"/>
</dbReference>
<reference evidence="1" key="1">
    <citation type="submission" date="2021-05" db="EMBL/GenBank/DDBJ databases">
        <authorList>
            <person name="Alioto T."/>
            <person name="Alioto T."/>
            <person name="Gomez Garrido J."/>
        </authorList>
    </citation>
    <scope>NUCLEOTIDE SEQUENCE</scope>
</reference>
<sequence length="102" mass="12527">MFSPKFYLVMLTIIFNGHSAEHLRKKELYLLLLPPFLFLFHSFYSYKYLLFLSPYSFLSVFLSQNTITLKGNSEKRERERRIEREREREEKKKIKIKVCQKR</sequence>
<organism evidence="1">
    <name type="scientific">Cacopsylla melanoneura</name>
    <dbReference type="NCBI Taxonomy" id="428564"/>
    <lineage>
        <taxon>Eukaryota</taxon>
        <taxon>Metazoa</taxon>
        <taxon>Ecdysozoa</taxon>
        <taxon>Arthropoda</taxon>
        <taxon>Hexapoda</taxon>
        <taxon>Insecta</taxon>
        <taxon>Pterygota</taxon>
        <taxon>Neoptera</taxon>
        <taxon>Paraneoptera</taxon>
        <taxon>Hemiptera</taxon>
        <taxon>Sternorrhyncha</taxon>
        <taxon>Psylloidea</taxon>
        <taxon>Psyllidae</taxon>
        <taxon>Psyllinae</taxon>
        <taxon>Cacopsylla</taxon>
    </lineage>
</organism>
<name>A0A8D8QTT2_9HEMI</name>